<dbReference type="GO" id="GO:0016491">
    <property type="term" value="F:oxidoreductase activity"/>
    <property type="evidence" value="ECO:0007669"/>
    <property type="project" value="InterPro"/>
</dbReference>
<organism evidence="2 3">
    <name type="scientific">Cyclobacterium marinum (strain ATCC 25205 / DSM 745 / LMG 13164 / NCIMB 1802)</name>
    <name type="common">Flectobacillus marinus</name>
    <dbReference type="NCBI Taxonomy" id="880070"/>
    <lineage>
        <taxon>Bacteria</taxon>
        <taxon>Pseudomonadati</taxon>
        <taxon>Bacteroidota</taxon>
        <taxon>Cytophagia</taxon>
        <taxon>Cytophagales</taxon>
        <taxon>Cyclobacteriaceae</taxon>
        <taxon>Cyclobacterium</taxon>
    </lineage>
</organism>
<dbReference type="KEGG" id="cmr:Cycma_0841"/>
<evidence type="ECO:0000259" key="1">
    <source>
        <dbReference type="Pfam" id="PF07110"/>
    </source>
</evidence>
<dbReference type="SUPFAM" id="SSF54909">
    <property type="entry name" value="Dimeric alpha+beta barrel"/>
    <property type="match status" value="1"/>
</dbReference>
<dbReference type="PANTHER" id="PTHR40260:SF2">
    <property type="entry name" value="BLR8190 PROTEIN"/>
    <property type="match status" value="1"/>
</dbReference>
<protein>
    <submittedName>
        <fullName evidence="2">Ethyl tert-butyl ether degradation EthD</fullName>
    </submittedName>
</protein>
<feature type="domain" description="EthD" evidence="1">
    <location>
        <begin position="12"/>
        <end position="89"/>
    </location>
</feature>
<evidence type="ECO:0000313" key="3">
    <source>
        <dbReference type="Proteomes" id="UP000001635"/>
    </source>
</evidence>
<evidence type="ECO:0000313" key="2">
    <source>
        <dbReference type="EMBL" id="AEL24614.1"/>
    </source>
</evidence>
<gene>
    <name evidence="2" type="ordered locus">Cycma_0841</name>
</gene>
<dbReference type="InterPro" id="IPR011008">
    <property type="entry name" value="Dimeric_a/b-barrel"/>
</dbReference>
<dbReference type="STRING" id="880070.Cycma_0841"/>
<dbReference type="HOGENOM" id="CLU_115019_4_1_10"/>
<dbReference type="NCBIfam" id="TIGR02118">
    <property type="entry name" value="EthD family reductase"/>
    <property type="match status" value="1"/>
</dbReference>
<accession>G0J3H5</accession>
<dbReference type="Gene3D" id="3.30.70.100">
    <property type="match status" value="1"/>
</dbReference>
<dbReference type="OrthoDB" id="5343971at2"/>
<keyword evidence="3" id="KW-1185">Reference proteome</keyword>
<dbReference type="AlphaFoldDB" id="G0J3H5"/>
<dbReference type="InterPro" id="IPR009799">
    <property type="entry name" value="EthD_dom"/>
</dbReference>
<proteinExistence type="predicted"/>
<dbReference type="EMBL" id="CP002955">
    <property type="protein sequence ID" value="AEL24614.1"/>
    <property type="molecule type" value="Genomic_DNA"/>
</dbReference>
<sequence length="99" mass="10934">MVKLVVMYGHPKDPEAFETYYSETHLPIAAKIKGLSKVEFTKFVGTPDGGNPIHYRMAELYFKSLEELQKQMATPEGQAAVNDIPNFATGGVNVMIGEV</sequence>
<name>G0J3H5_CYCMS</name>
<dbReference type="eggNOG" id="COG3224">
    <property type="taxonomic scope" value="Bacteria"/>
</dbReference>
<dbReference type="PANTHER" id="PTHR40260">
    <property type="entry name" value="BLR8190 PROTEIN"/>
    <property type="match status" value="1"/>
</dbReference>
<dbReference type="Proteomes" id="UP000001635">
    <property type="component" value="Chromosome"/>
</dbReference>
<dbReference type="Pfam" id="PF07110">
    <property type="entry name" value="EthD"/>
    <property type="match status" value="1"/>
</dbReference>
<dbReference type="RefSeq" id="WP_014018911.1">
    <property type="nucleotide sequence ID" value="NC_015914.1"/>
</dbReference>
<reference evidence="3" key="1">
    <citation type="submission" date="2011-07" db="EMBL/GenBank/DDBJ databases">
        <title>The complete genome of Cyclobacterium marinum DSM 745.</title>
        <authorList>
            <person name="Lucas S."/>
            <person name="Han J."/>
            <person name="Lapidus A."/>
            <person name="Bruce D."/>
            <person name="Goodwin L."/>
            <person name="Pitluck S."/>
            <person name="Peters L."/>
            <person name="Kyrpides N."/>
            <person name="Mavromatis K."/>
            <person name="Ivanova N."/>
            <person name="Ovchinnikova G."/>
            <person name="Chertkov O."/>
            <person name="Detter J.C."/>
            <person name="Tapia R."/>
            <person name="Han C."/>
            <person name="Land M."/>
            <person name="Hauser L."/>
            <person name="Markowitz V."/>
            <person name="Cheng J.-F."/>
            <person name="Hugenholtz P."/>
            <person name="Woyke T."/>
            <person name="Wu D."/>
            <person name="Tindall B."/>
            <person name="Schuetze A."/>
            <person name="Brambilla E."/>
            <person name="Klenk H.-P."/>
            <person name="Eisen J.A."/>
        </authorList>
    </citation>
    <scope>NUCLEOTIDE SEQUENCE [LARGE SCALE GENOMIC DNA]</scope>
    <source>
        <strain evidence="3">ATCC 25205 / DSM 745 / LMG 13164 / NCIMB 1802</strain>
    </source>
</reference>